<organism evidence="3 4">
    <name type="scientific">Methanolobus mangrovi</name>
    <dbReference type="NCBI Taxonomy" id="3072977"/>
    <lineage>
        <taxon>Archaea</taxon>
        <taxon>Methanobacteriati</taxon>
        <taxon>Methanobacteriota</taxon>
        <taxon>Stenosarchaea group</taxon>
        <taxon>Methanomicrobia</taxon>
        <taxon>Methanosarcinales</taxon>
        <taxon>Methanosarcinaceae</taxon>
        <taxon>Methanolobus</taxon>
    </lineage>
</organism>
<feature type="coiled-coil region" evidence="1">
    <location>
        <begin position="66"/>
        <end position="93"/>
    </location>
</feature>
<evidence type="ECO:0000313" key="3">
    <source>
        <dbReference type="EMBL" id="WMW21413.1"/>
    </source>
</evidence>
<proteinExistence type="predicted"/>
<dbReference type="AlphaFoldDB" id="A0AA51UED2"/>
<dbReference type="GeneID" id="84230143"/>
<accession>A0AA51UED2</accession>
<dbReference type="EMBL" id="CP133594">
    <property type="protein sequence ID" value="WMW21413.1"/>
    <property type="molecule type" value="Genomic_DNA"/>
</dbReference>
<dbReference type="Proteomes" id="UP001183006">
    <property type="component" value="Chromosome"/>
</dbReference>
<keyword evidence="1" id="KW-0175">Coiled coil</keyword>
<dbReference type="KEGG" id="mmav:RE476_08340"/>
<sequence>MRREITISFALLMILFSTAIPGVYAMEDDTGMEMPEMDAAQMKEMTLGMIENNIDSLTNLQSELDDEELLDSVDDLLEQVESLKTELESTDDEEAIFEIMDEFRSLMEEAPEEVRDTLMQNGQMSGEGQNPMGGNRTMMEGNESMQAQDGDFHGNGSMTGEERMNKPTDSGVTGDETIDDDTSEETTGLLSGLINMIKGLF</sequence>
<feature type="region of interest" description="Disordered" evidence="2">
    <location>
        <begin position="145"/>
        <end position="186"/>
    </location>
</feature>
<keyword evidence="4" id="KW-1185">Reference proteome</keyword>
<dbReference type="RefSeq" id="WP_309307199.1">
    <property type="nucleotide sequence ID" value="NZ_CP133594.1"/>
</dbReference>
<protein>
    <submittedName>
        <fullName evidence="3">Uncharacterized protein</fullName>
    </submittedName>
</protein>
<evidence type="ECO:0000313" key="4">
    <source>
        <dbReference type="Proteomes" id="UP001183006"/>
    </source>
</evidence>
<evidence type="ECO:0000256" key="2">
    <source>
        <dbReference type="SAM" id="MobiDB-lite"/>
    </source>
</evidence>
<name>A0AA51UED2_9EURY</name>
<evidence type="ECO:0000256" key="1">
    <source>
        <dbReference type="SAM" id="Coils"/>
    </source>
</evidence>
<gene>
    <name evidence="3" type="ORF">RE476_08340</name>
</gene>
<reference evidence="3" key="1">
    <citation type="submission" date="2023-08" db="EMBL/GenBank/DDBJ databases">
        <title>Methanolobus mangrovi sp. nov. and Methanolobus sediminis sp. nov, two novel methylotrophic methanogens isolated from mangrove sediments in China.</title>
        <authorList>
            <person name="Zhou J."/>
        </authorList>
    </citation>
    <scope>NUCLEOTIDE SEQUENCE</scope>
    <source>
        <strain evidence="3">FTZ2</strain>
    </source>
</reference>